<evidence type="ECO:0000256" key="2">
    <source>
        <dbReference type="ARBA" id="ARBA00022614"/>
    </source>
</evidence>
<dbReference type="PANTHER" id="PTHR48063">
    <property type="entry name" value="LRR RECEPTOR-LIKE KINASE"/>
    <property type="match status" value="1"/>
</dbReference>
<dbReference type="AlphaFoldDB" id="A0A7S4AKE1"/>
<organism evidence="10">
    <name type="scientific">Pseudo-nitzschia australis</name>
    <dbReference type="NCBI Taxonomy" id="44445"/>
    <lineage>
        <taxon>Eukaryota</taxon>
        <taxon>Sar</taxon>
        <taxon>Stramenopiles</taxon>
        <taxon>Ochrophyta</taxon>
        <taxon>Bacillariophyta</taxon>
        <taxon>Bacillariophyceae</taxon>
        <taxon>Bacillariophycidae</taxon>
        <taxon>Bacillariales</taxon>
        <taxon>Bacillariaceae</taxon>
        <taxon>Pseudo-nitzschia</taxon>
    </lineage>
</organism>
<proteinExistence type="predicted"/>
<dbReference type="PANTHER" id="PTHR48063:SF112">
    <property type="entry name" value="RECEPTOR LIKE PROTEIN 30-LIKE"/>
    <property type="match status" value="1"/>
</dbReference>
<keyword evidence="4" id="KW-0732">Signal</keyword>
<keyword evidence="5" id="KW-0677">Repeat</keyword>
<dbReference type="FunFam" id="3.80.10.10:FF:000041">
    <property type="entry name" value="LRR receptor-like serine/threonine-protein kinase ERECTA"/>
    <property type="match status" value="1"/>
</dbReference>
<evidence type="ECO:0000256" key="9">
    <source>
        <dbReference type="SAM" id="MobiDB-lite"/>
    </source>
</evidence>
<evidence type="ECO:0000256" key="6">
    <source>
        <dbReference type="ARBA" id="ARBA00022989"/>
    </source>
</evidence>
<keyword evidence="2" id="KW-0433">Leucine-rich repeat</keyword>
<keyword evidence="8" id="KW-0325">Glycoprotein</keyword>
<protein>
    <recommendedName>
        <fullName evidence="11">Leucine-rich repeat-containing N-terminal plant-type domain-containing protein</fullName>
    </recommendedName>
</protein>
<feature type="compositionally biased region" description="Acidic residues" evidence="9">
    <location>
        <begin position="179"/>
        <end position="206"/>
    </location>
</feature>
<keyword evidence="3" id="KW-0812">Transmembrane</keyword>
<gene>
    <name evidence="10" type="ORF">PAUS00366_LOCUS10584</name>
</gene>
<evidence type="ECO:0000256" key="8">
    <source>
        <dbReference type="ARBA" id="ARBA00023180"/>
    </source>
</evidence>
<name>A0A7S4AKE1_9STRA</name>
<dbReference type="GO" id="GO:0016020">
    <property type="term" value="C:membrane"/>
    <property type="evidence" value="ECO:0007669"/>
    <property type="project" value="UniProtKB-SubCell"/>
</dbReference>
<evidence type="ECO:0000256" key="7">
    <source>
        <dbReference type="ARBA" id="ARBA00023136"/>
    </source>
</evidence>
<sequence length="416" mass="44392">MASPVGEVVMDLLPHSSLKSVRADPSGPQSRAFAYVVEHQKDLLVGSQSTGAATDVVDEQGGSPVPMPPLSPFDRDTVRTVFSLVTLYYSLDGPNWYVAKNWLDPRTNICDWHGIDCRDEPVADANASASVEGTMTGTTAVASDHDNDDENDDNQPPGRQRQLRGGGPPTTAAKRLLQEEEESEDGDNDEHEFEYDDDDDDDDYPVEDTAGVDLGFGAVDPPEGAQTHNAQTHTHTAAVPIRGLQLKANNLSGELPRELGMLTNADHSIDLQTNDISGPIPPKLRKLKRLRALLLNDNALSSTIPPDLGRMTSLQRFDVSGNPSIGGALPSSLGAWQTIEELKIHGTGLSGAVPTELCDTIQSRVLANETLRGVLDVRASCAAIECPCCTECCDTEHEHEAGVGVGVGAVCVSVSV</sequence>
<comment type="subcellular location">
    <subcellularLocation>
        <location evidence="1">Membrane</location>
    </subcellularLocation>
</comment>
<keyword evidence="7" id="KW-0472">Membrane</keyword>
<keyword evidence="6" id="KW-1133">Transmembrane helix</keyword>
<evidence type="ECO:0000256" key="1">
    <source>
        <dbReference type="ARBA" id="ARBA00004370"/>
    </source>
</evidence>
<dbReference type="SUPFAM" id="SSF52058">
    <property type="entry name" value="L domain-like"/>
    <property type="match status" value="1"/>
</dbReference>
<dbReference type="Gene3D" id="3.80.10.10">
    <property type="entry name" value="Ribonuclease Inhibitor"/>
    <property type="match status" value="1"/>
</dbReference>
<evidence type="ECO:0000256" key="3">
    <source>
        <dbReference type="ARBA" id="ARBA00022692"/>
    </source>
</evidence>
<evidence type="ECO:0000313" key="10">
    <source>
        <dbReference type="EMBL" id="CAE0717831.1"/>
    </source>
</evidence>
<dbReference type="InterPro" id="IPR032675">
    <property type="entry name" value="LRR_dom_sf"/>
</dbReference>
<feature type="region of interest" description="Disordered" evidence="9">
    <location>
        <begin position="139"/>
        <end position="211"/>
    </location>
</feature>
<evidence type="ECO:0000256" key="5">
    <source>
        <dbReference type="ARBA" id="ARBA00022737"/>
    </source>
</evidence>
<accession>A0A7S4AKE1</accession>
<dbReference type="EMBL" id="HBIX01014472">
    <property type="protein sequence ID" value="CAE0717831.1"/>
    <property type="molecule type" value="Transcribed_RNA"/>
</dbReference>
<dbReference type="InterPro" id="IPR046956">
    <property type="entry name" value="RLP23-like"/>
</dbReference>
<evidence type="ECO:0008006" key="11">
    <source>
        <dbReference type="Google" id="ProtNLM"/>
    </source>
</evidence>
<reference evidence="10" key="1">
    <citation type="submission" date="2021-01" db="EMBL/GenBank/DDBJ databases">
        <authorList>
            <person name="Corre E."/>
            <person name="Pelletier E."/>
            <person name="Niang G."/>
            <person name="Scheremetjew M."/>
            <person name="Finn R."/>
            <person name="Kale V."/>
            <person name="Holt S."/>
            <person name="Cochrane G."/>
            <person name="Meng A."/>
            <person name="Brown T."/>
            <person name="Cohen L."/>
        </authorList>
    </citation>
    <scope>NUCLEOTIDE SEQUENCE</scope>
    <source>
        <strain evidence="10">10249 10 AB</strain>
    </source>
</reference>
<evidence type="ECO:0000256" key="4">
    <source>
        <dbReference type="ARBA" id="ARBA00022729"/>
    </source>
</evidence>